<organism evidence="6 7">
    <name type="scientific">Nepenthes gracilis</name>
    <name type="common">Slender pitcher plant</name>
    <dbReference type="NCBI Taxonomy" id="150966"/>
    <lineage>
        <taxon>Eukaryota</taxon>
        <taxon>Viridiplantae</taxon>
        <taxon>Streptophyta</taxon>
        <taxon>Embryophyta</taxon>
        <taxon>Tracheophyta</taxon>
        <taxon>Spermatophyta</taxon>
        <taxon>Magnoliopsida</taxon>
        <taxon>eudicotyledons</taxon>
        <taxon>Gunneridae</taxon>
        <taxon>Pentapetalae</taxon>
        <taxon>Caryophyllales</taxon>
        <taxon>Nepenthaceae</taxon>
        <taxon>Nepenthes</taxon>
    </lineage>
</organism>
<keyword evidence="4" id="KW-0067">ATP-binding</keyword>
<name>A0AAD3XW73_NEPGR</name>
<dbReference type="InterPro" id="IPR050339">
    <property type="entry name" value="CC_SR_Kinase"/>
</dbReference>
<proteinExistence type="predicted"/>
<evidence type="ECO:0000256" key="1">
    <source>
        <dbReference type="ARBA" id="ARBA00022679"/>
    </source>
</evidence>
<dbReference type="PROSITE" id="PS50011">
    <property type="entry name" value="PROTEIN_KINASE_DOM"/>
    <property type="match status" value="1"/>
</dbReference>
<protein>
    <recommendedName>
        <fullName evidence="5">Protein kinase domain-containing protein</fullName>
    </recommendedName>
</protein>
<dbReference type="SUPFAM" id="SSF56112">
    <property type="entry name" value="Protein kinase-like (PK-like)"/>
    <property type="match status" value="1"/>
</dbReference>
<dbReference type="GO" id="GO:0005634">
    <property type="term" value="C:nucleus"/>
    <property type="evidence" value="ECO:0007669"/>
    <property type="project" value="TreeGrafter"/>
</dbReference>
<dbReference type="InterPro" id="IPR011009">
    <property type="entry name" value="Kinase-like_dom_sf"/>
</dbReference>
<gene>
    <name evidence="6" type="ORF">Nepgr_021758</name>
</gene>
<dbReference type="AlphaFoldDB" id="A0AAD3XW73"/>
<evidence type="ECO:0000256" key="3">
    <source>
        <dbReference type="ARBA" id="ARBA00022777"/>
    </source>
</evidence>
<dbReference type="GO" id="GO:0005829">
    <property type="term" value="C:cytosol"/>
    <property type="evidence" value="ECO:0007669"/>
    <property type="project" value="TreeGrafter"/>
</dbReference>
<dbReference type="EMBL" id="BSYO01000021">
    <property type="protein sequence ID" value="GMH19917.1"/>
    <property type="molecule type" value="Genomic_DNA"/>
</dbReference>
<evidence type="ECO:0000256" key="2">
    <source>
        <dbReference type="ARBA" id="ARBA00022741"/>
    </source>
</evidence>
<evidence type="ECO:0000313" key="6">
    <source>
        <dbReference type="EMBL" id="GMH19917.1"/>
    </source>
</evidence>
<reference evidence="6" key="1">
    <citation type="submission" date="2023-05" db="EMBL/GenBank/DDBJ databases">
        <title>Nepenthes gracilis genome sequencing.</title>
        <authorList>
            <person name="Fukushima K."/>
        </authorList>
    </citation>
    <scope>NUCLEOTIDE SEQUENCE</scope>
    <source>
        <strain evidence="6">SING2019-196</strain>
    </source>
</reference>
<evidence type="ECO:0000259" key="5">
    <source>
        <dbReference type="PROSITE" id="PS50011"/>
    </source>
</evidence>
<sequence length="101" mass="11630">MPNNIFVNTQHDITIGDFGLAKFLKFEQLDQDSAFLSDALGVSMSGIGQIGTYFYTAMEIEQGWRKIYEKDDLYRLGVVFFELGHPFKTTMEWHIVLSDLK</sequence>
<evidence type="ECO:0000313" key="7">
    <source>
        <dbReference type="Proteomes" id="UP001279734"/>
    </source>
</evidence>
<dbReference type="PANTHER" id="PTHR11042:SF136">
    <property type="entry name" value="EIF-2-ALPHA KINASE GCN2"/>
    <property type="match status" value="1"/>
</dbReference>
<keyword evidence="2" id="KW-0547">Nucleotide-binding</keyword>
<dbReference type="Gene3D" id="1.10.510.10">
    <property type="entry name" value="Transferase(Phosphotransferase) domain 1"/>
    <property type="match status" value="1"/>
</dbReference>
<comment type="caution">
    <text evidence="6">The sequence shown here is derived from an EMBL/GenBank/DDBJ whole genome shotgun (WGS) entry which is preliminary data.</text>
</comment>
<evidence type="ECO:0000256" key="4">
    <source>
        <dbReference type="ARBA" id="ARBA00022840"/>
    </source>
</evidence>
<keyword evidence="1" id="KW-0808">Transferase</keyword>
<dbReference type="GO" id="GO:0005524">
    <property type="term" value="F:ATP binding"/>
    <property type="evidence" value="ECO:0007669"/>
    <property type="project" value="UniProtKB-KW"/>
</dbReference>
<keyword evidence="7" id="KW-1185">Reference proteome</keyword>
<dbReference type="InterPro" id="IPR000719">
    <property type="entry name" value="Prot_kinase_dom"/>
</dbReference>
<feature type="domain" description="Protein kinase" evidence="5">
    <location>
        <begin position="1"/>
        <end position="101"/>
    </location>
</feature>
<dbReference type="Proteomes" id="UP001279734">
    <property type="component" value="Unassembled WGS sequence"/>
</dbReference>
<dbReference type="PANTHER" id="PTHR11042">
    <property type="entry name" value="EUKARYOTIC TRANSLATION INITIATION FACTOR 2-ALPHA KINASE EIF2-ALPHA KINASE -RELATED"/>
    <property type="match status" value="1"/>
</dbReference>
<accession>A0AAD3XW73</accession>
<keyword evidence="3" id="KW-0418">Kinase</keyword>
<dbReference type="GO" id="GO:0004694">
    <property type="term" value="F:eukaryotic translation initiation factor 2alpha kinase activity"/>
    <property type="evidence" value="ECO:0007669"/>
    <property type="project" value="TreeGrafter"/>
</dbReference>